<keyword evidence="1" id="KW-0732">Signal</keyword>
<name>A0ABD2J5E4_9BILA</name>
<proteinExistence type="predicted"/>
<keyword evidence="3" id="KW-1185">Reference proteome</keyword>
<comment type="caution">
    <text evidence="2">The sequence shown here is derived from an EMBL/GenBank/DDBJ whole genome shotgun (WGS) entry which is preliminary data.</text>
</comment>
<evidence type="ECO:0000313" key="3">
    <source>
        <dbReference type="Proteomes" id="UP001620626"/>
    </source>
</evidence>
<evidence type="ECO:0000313" key="2">
    <source>
        <dbReference type="EMBL" id="KAL3081603.1"/>
    </source>
</evidence>
<dbReference type="AlphaFoldDB" id="A0ABD2J5E4"/>
<sequence>MSNKGMSFLSSAVFILLFVLIIKESWTFNDSENGATQNMGPTIENWVFTDSEKNCYDKCNKLNDTSDAKPAYCYEDCMGFTFLELLNTSVRCRLVTKDICPCGWAVCVRREGYPRDLCCPKDYDLDCCTKEPYTDLLTFTKPHKALNNTSDAVRMCFPIIRMITLVLMTIILPAQANQHIAG</sequence>
<reference evidence="2 3" key="1">
    <citation type="submission" date="2024-10" db="EMBL/GenBank/DDBJ databases">
        <authorList>
            <person name="Kim D."/>
        </authorList>
    </citation>
    <scope>NUCLEOTIDE SEQUENCE [LARGE SCALE GENOMIC DNA]</scope>
    <source>
        <strain evidence="2">BH-2024</strain>
    </source>
</reference>
<accession>A0ABD2J5E4</accession>
<protein>
    <submittedName>
        <fullName evidence="2">Uncharacterized protein</fullName>
    </submittedName>
</protein>
<organism evidence="2 3">
    <name type="scientific">Heterodera trifolii</name>
    <dbReference type="NCBI Taxonomy" id="157864"/>
    <lineage>
        <taxon>Eukaryota</taxon>
        <taxon>Metazoa</taxon>
        <taxon>Ecdysozoa</taxon>
        <taxon>Nematoda</taxon>
        <taxon>Chromadorea</taxon>
        <taxon>Rhabditida</taxon>
        <taxon>Tylenchina</taxon>
        <taxon>Tylenchomorpha</taxon>
        <taxon>Tylenchoidea</taxon>
        <taxon>Heteroderidae</taxon>
        <taxon>Heteroderinae</taxon>
        <taxon>Heterodera</taxon>
    </lineage>
</organism>
<feature type="signal peptide" evidence="1">
    <location>
        <begin position="1"/>
        <end position="27"/>
    </location>
</feature>
<feature type="chain" id="PRO_5044815081" evidence="1">
    <location>
        <begin position="28"/>
        <end position="182"/>
    </location>
</feature>
<gene>
    <name evidence="2" type="ORF">niasHT_034261</name>
</gene>
<dbReference type="Proteomes" id="UP001620626">
    <property type="component" value="Unassembled WGS sequence"/>
</dbReference>
<evidence type="ECO:0000256" key="1">
    <source>
        <dbReference type="SAM" id="SignalP"/>
    </source>
</evidence>
<dbReference type="EMBL" id="JBICBT010001132">
    <property type="protein sequence ID" value="KAL3081603.1"/>
    <property type="molecule type" value="Genomic_DNA"/>
</dbReference>